<keyword evidence="8" id="KW-0862">Zinc</keyword>
<dbReference type="Gene3D" id="3.40.50.720">
    <property type="entry name" value="NAD(P)-binding Rossmann-like Domain"/>
    <property type="match status" value="1"/>
</dbReference>
<evidence type="ECO:0000313" key="11">
    <source>
        <dbReference type="Proteomes" id="UP000253061"/>
    </source>
</evidence>
<reference evidence="10 11" key="1">
    <citation type="submission" date="2014-07" db="EMBL/GenBank/DDBJ databases">
        <title>Draft genome sequence of Thalassospira profundimaris R8-17.</title>
        <authorList>
            <person name="Lai Q."/>
            <person name="Shao Z."/>
        </authorList>
    </citation>
    <scope>NUCLEOTIDE SEQUENCE [LARGE SCALE GENOMIC DNA]</scope>
    <source>
        <strain evidence="10 11">R8-17</strain>
    </source>
</reference>
<proteinExistence type="inferred from homology"/>
<comment type="subcellular location">
    <subcellularLocation>
        <location evidence="1">Cytoplasm</location>
    </subcellularLocation>
</comment>
<protein>
    <recommendedName>
        <fullName evidence="8">Zinc-type alcohol dehydrogenase-like protein</fullName>
    </recommendedName>
</protein>
<evidence type="ECO:0000256" key="3">
    <source>
        <dbReference type="ARBA" id="ARBA00011881"/>
    </source>
</evidence>
<comment type="similarity">
    <text evidence="2 8">Belongs to the zinc-containing alcohol dehydrogenase family. Quinone oxidoreductase subfamily.</text>
</comment>
<evidence type="ECO:0000256" key="1">
    <source>
        <dbReference type="ARBA" id="ARBA00004496"/>
    </source>
</evidence>
<keyword evidence="7" id="KW-0007">Acetylation</keyword>
<dbReference type="GO" id="GO:0005737">
    <property type="term" value="C:cytoplasm"/>
    <property type="evidence" value="ECO:0007669"/>
    <property type="project" value="UniProtKB-SubCell"/>
</dbReference>
<keyword evidence="8" id="KW-0479">Metal-binding</keyword>
<dbReference type="CDD" id="cd08252">
    <property type="entry name" value="AL_MDR"/>
    <property type="match status" value="1"/>
</dbReference>
<evidence type="ECO:0000256" key="6">
    <source>
        <dbReference type="ARBA" id="ARBA00022884"/>
    </source>
</evidence>
<dbReference type="AlphaFoldDB" id="A0A367VAX6"/>
<dbReference type="SMART" id="SM00829">
    <property type="entry name" value="PKS_ER"/>
    <property type="match status" value="1"/>
</dbReference>
<keyword evidence="5" id="KW-0521">NADP</keyword>
<evidence type="ECO:0000256" key="7">
    <source>
        <dbReference type="ARBA" id="ARBA00022990"/>
    </source>
</evidence>
<evidence type="ECO:0000256" key="8">
    <source>
        <dbReference type="RuleBase" id="RU364000"/>
    </source>
</evidence>
<evidence type="ECO:0000313" key="10">
    <source>
        <dbReference type="EMBL" id="RCK22374.1"/>
    </source>
</evidence>
<dbReference type="InterPro" id="IPR014182">
    <property type="entry name" value="ADH_Zn_typ-1"/>
</dbReference>
<feature type="domain" description="Enoyl reductase (ER)" evidence="9">
    <location>
        <begin position="16"/>
        <end position="335"/>
    </location>
</feature>
<dbReference type="InterPro" id="IPR036291">
    <property type="entry name" value="NAD(P)-bd_dom_sf"/>
</dbReference>
<evidence type="ECO:0000256" key="4">
    <source>
        <dbReference type="ARBA" id="ARBA00022490"/>
    </source>
</evidence>
<dbReference type="GO" id="GO:0003723">
    <property type="term" value="F:RNA binding"/>
    <property type="evidence" value="ECO:0007669"/>
    <property type="project" value="UniProtKB-KW"/>
</dbReference>
<dbReference type="InterPro" id="IPR013154">
    <property type="entry name" value="ADH-like_N"/>
</dbReference>
<sequence>MKAIGIYKSAPVETDGLFTQIETDAPVAEGRDILVRVKGVAVNPVDFKVRKGKQDDGAFKVLGWDAAGVVEAVGEDVTLFRPGDEVWYAGDVTRSGSNAQLQVVDERIVAPKPKSLDFAAAAALPLTTITAWEAMFDRLLIDRTAVDSNADKTILIIGGAGGVGSIAIQLAKLAGLKVITTASRPETVAWVEKLGADQVINHRNPLDEELAAIDVANVDYILCTSETDQYFDVMTTVIAPQGRIVTITEAKENHNVDLLKAKSASFSYEFMFTRSMFQSADMIEQHKLLATVAQLVDDGTIINTANESFGALSPESLQKAHALLESGKAIGKITFDGIAD</sequence>
<dbReference type="RefSeq" id="WP_062955765.1">
    <property type="nucleotide sequence ID" value="NZ_JPWB01000004.1"/>
</dbReference>
<keyword evidence="6" id="KW-0694">RNA-binding</keyword>
<dbReference type="Pfam" id="PF08240">
    <property type="entry name" value="ADH_N"/>
    <property type="match status" value="1"/>
</dbReference>
<dbReference type="Gene3D" id="3.90.180.10">
    <property type="entry name" value="Medium-chain alcohol dehydrogenases, catalytic domain"/>
    <property type="match status" value="1"/>
</dbReference>
<name>A0A367VAX6_9PROT</name>
<dbReference type="InterPro" id="IPR020843">
    <property type="entry name" value="ER"/>
</dbReference>
<keyword evidence="8" id="KW-0560">Oxidoreductase</keyword>
<dbReference type="SUPFAM" id="SSF51735">
    <property type="entry name" value="NAD(P)-binding Rossmann-fold domains"/>
    <property type="match status" value="1"/>
</dbReference>
<evidence type="ECO:0000259" key="9">
    <source>
        <dbReference type="SMART" id="SM00829"/>
    </source>
</evidence>
<dbReference type="PANTHER" id="PTHR44154">
    <property type="entry name" value="QUINONE OXIDOREDUCTASE"/>
    <property type="match status" value="1"/>
</dbReference>
<dbReference type="InterPro" id="IPR011032">
    <property type="entry name" value="GroES-like_sf"/>
</dbReference>
<evidence type="ECO:0000256" key="5">
    <source>
        <dbReference type="ARBA" id="ARBA00022857"/>
    </source>
</evidence>
<dbReference type="InterPro" id="IPR002364">
    <property type="entry name" value="Quin_OxRdtase/zeta-crystal_CS"/>
</dbReference>
<comment type="subunit">
    <text evidence="3">Homotetramer.</text>
</comment>
<dbReference type="SUPFAM" id="SSF50129">
    <property type="entry name" value="GroES-like"/>
    <property type="match status" value="1"/>
</dbReference>
<dbReference type="EMBL" id="JPWB01000004">
    <property type="protein sequence ID" value="RCK22374.1"/>
    <property type="molecule type" value="Genomic_DNA"/>
</dbReference>
<dbReference type="GO" id="GO:0016491">
    <property type="term" value="F:oxidoreductase activity"/>
    <property type="evidence" value="ECO:0007669"/>
    <property type="project" value="UniProtKB-KW"/>
</dbReference>
<dbReference type="PANTHER" id="PTHR44154:SF1">
    <property type="entry name" value="QUINONE OXIDOREDUCTASE"/>
    <property type="match status" value="1"/>
</dbReference>
<keyword evidence="4" id="KW-0963">Cytoplasm</keyword>
<accession>A0A367VAX6</accession>
<evidence type="ECO:0000256" key="2">
    <source>
        <dbReference type="ARBA" id="ARBA00010371"/>
    </source>
</evidence>
<dbReference type="PROSITE" id="PS01162">
    <property type="entry name" value="QOR_ZETA_CRYSTAL"/>
    <property type="match status" value="1"/>
</dbReference>
<dbReference type="GO" id="GO:0008270">
    <property type="term" value="F:zinc ion binding"/>
    <property type="evidence" value="ECO:0007669"/>
    <property type="project" value="InterPro"/>
</dbReference>
<dbReference type="Pfam" id="PF00107">
    <property type="entry name" value="ADH_zinc_N"/>
    <property type="match status" value="1"/>
</dbReference>
<dbReference type="NCBIfam" id="TIGR02817">
    <property type="entry name" value="adh_fam_1"/>
    <property type="match status" value="1"/>
</dbReference>
<dbReference type="InterPro" id="IPR051603">
    <property type="entry name" value="Zinc-ADH_QOR/CCCR"/>
</dbReference>
<comment type="caution">
    <text evidence="10">The sequence shown here is derived from an EMBL/GenBank/DDBJ whole genome shotgun (WGS) entry which is preliminary data.</text>
</comment>
<organism evidence="10 11">
    <name type="scientific">Thalassospira profundimaris</name>
    <dbReference type="NCBI Taxonomy" id="502049"/>
    <lineage>
        <taxon>Bacteria</taxon>
        <taxon>Pseudomonadati</taxon>
        <taxon>Pseudomonadota</taxon>
        <taxon>Alphaproteobacteria</taxon>
        <taxon>Rhodospirillales</taxon>
        <taxon>Thalassospiraceae</taxon>
        <taxon>Thalassospira</taxon>
    </lineage>
</organism>
<dbReference type="Proteomes" id="UP000253061">
    <property type="component" value="Unassembled WGS sequence"/>
</dbReference>
<dbReference type="InterPro" id="IPR013149">
    <property type="entry name" value="ADH-like_C"/>
</dbReference>
<gene>
    <name evidence="10" type="ORF">TH6_11985</name>
</gene>